<name>A0A5K7ZQ29_9BACT</name>
<feature type="transmembrane region" description="Helical" evidence="6">
    <location>
        <begin position="34"/>
        <end position="55"/>
    </location>
</feature>
<evidence type="ECO:0008006" key="9">
    <source>
        <dbReference type="Google" id="ProtNLM"/>
    </source>
</evidence>
<dbReference type="InterPro" id="IPR000292">
    <property type="entry name" value="For/NO2_transpt"/>
</dbReference>
<organism evidence="7 8">
    <name type="scientific">Desulfosarcina ovata subsp. sediminis</name>
    <dbReference type="NCBI Taxonomy" id="885957"/>
    <lineage>
        <taxon>Bacteria</taxon>
        <taxon>Pseudomonadati</taxon>
        <taxon>Thermodesulfobacteriota</taxon>
        <taxon>Desulfobacteria</taxon>
        <taxon>Desulfobacterales</taxon>
        <taxon>Desulfosarcinaceae</taxon>
        <taxon>Desulfosarcina</taxon>
    </lineage>
</organism>
<keyword evidence="3 6" id="KW-1133">Transmembrane helix</keyword>
<protein>
    <recommendedName>
        <fullName evidence="9">Formate/nitrite transporter</fullName>
    </recommendedName>
</protein>
<dbReference type="PROSITE" id="PS01005">
    <property type="entry name" value="FORMATE_NITRITE_TP_1"/>
    <property type="match status" value="1"/>
</dbReference>
<dbReference type="GO" id="GO:0005886">
    <property type="term" value="C:plasma membrane"/>
    <property type="evidence" value="ECO:0007669"/>
    <property type="project" value="TreeGrafter"/>
</dbReference>
<dbReference type="InterPro" id="IPR024002">
    <property type="entry name" value="For/NO2_transpt_CS"/>
</dbReference>
<gene>
    <name evidence="7" type="ORF">DSCO28_27250</name>
</gene>
<dbReference type="EMBL" id="AP021876">
    <property type="protein sequence ID" value="BBO82159.1"/>
    <property type="molecule type" value="Genomic_DNA"/>
</dbReference>
<dbReference type="InterPro" id="IPR023271">
    <property type="entry name" value="Aquaporin-like"/>
</dbReference>
<evidence type="ECO:0000256" key="2">
    <source>
        <dbReference type="ARBA" id="ARBA00022692"/>
    </source>
</evidence>
<dbReference type="Proteomes" id="UP000425960">
    <property type="component" value="Chromosome"/>
</dbReference>
<dbReference type="RefSeq" id="WP_231714160.1">
    <property type="nucleotide sequence ID" value="NZ_AP021876.1"/>
</dbReference>
<dbReference type="PANTHER" id="PTHR30520">
    <property type="entry name" value="FORMATE TRANSPORTER-RELATED"/>
    <property type="match status" value="1"/>
</dbReference>
<dbReference type="KEGG" id="dov:DSCO28_27250"/>
<dbReference type="Pfam" id="PF01226">
    <property type="entry name" value="Form_Nir_trans"/>
    <property type="match status" value="1"/>
</dbReference>
<reference evidence="7 8" key="1">
    <citation type="submission" date="2019-11" db="EMBL/GenBank/DDBJ databases">
        <title>Comparative genomics of hydrocarbon-degrading Desulfosarcina strains.</title>
        <authorList>
            <person name="Watanabe M."/>
            <person name="Kojima H."/>
            <person name="Fukui M."/>
        </authorList>
    </citation>
    <scope>NUCLEOTIDE SEQUENCE [LARGE SCALE GENOMIC DNA]</scope>
    <source>
        <strain evidence="7 8">28bB2T</strain>
    </source>
</reference>
<evidence type="ECO:0000256" key="5">
    <source>
        <dbReference type="ARBA" id="ARBA00049660"/>
    </source>
</evidence>
<dbReference type="AlphaFoldDB" id="A0A5K7ZQ29"/>
<accession>A0A5K7ZQ29</accession>
<keyword evidence="4 6" id="KW-0472">Membrane</keyword>
<comment type="similarity">
    <text evidence="5">Belongs to the FNT transporter (TC 1.A.16) family.</text>
</comment>
<comment type="subcellular location">
    <subcellularLocation>
        <location evidence="1">Membrane</location>
        <topology evidence="1">Multi-pass membrane protein</topology>
    </subcellularLocation>
</comment>
<evidence type="ECO:0000256" key="6">
    <source>
        <dbReference type="SAM" id="Phobius"/>
    </source>
</evidence>
<dbReference type="GO" id="GO:0015499">
    <property type="term" value="F:formate transmembrane transporter activity"/>
    <property type="evidence" value="ECO:0007669"/>
    <property type="project" value="TreeGrafter"/>
</dbReference>
<evidence type="ECO:0000313" key="7">
    <source>
        <dbReference type="EMBL" id="BBO82159.1"/>
    </source>
</evidence>
<sequence length="59" mass="6227">MLVVIAGAELFTGNNLMVSTITWSAFLVKNLVPVTIGNVIGGAVFVGLGYWGAYLRPSK</sequence>
<keyword evidence="2 6" id="KW-0812">Transmembrane</keyword>
<evidence type="ECO:0000313" key="8">
    <source>
        <dbReference type="Proteomes" id="UP000425960"/>
    </source>
</evidence>
<dbReference type="PANTHER" id="PTHR30520:SF6">
    <property type="entry name" value="FORMATE_NITRATE FAMILY TRANSPORTER (EUROFUNG)"/>
    <property type="match status" value="1"/>
</dbReference>
<evidence type="ECO:0000256" key="3">
    <source>
        <dbReference type="ARBA" id="ARBA00022989"/>
    </source>
</evidence>
<proteinExistence type="inferred from homology"/>
<evidence type="ECO:0000256" key="1">
    <source>
        <dbReference type="ARBA" id="ARBA00004141"/>
    </source>
</evidence>
<evidence type="ECO:0000256" key="4">
    <source>
        <dbReference type="ARBA" id="ARBA00023136"/>
    </source>
</evidence>
<dbReference type="Gene3D" id="1.20.1080.10">
    <property type="entry name" value="Glycerol uptake facilitator protein"/>
    <property type="match status" value="1"/>
</dbReference>